<gene>
    <name evidence="1" type="ORF">TSIB3V08_LOCUS13645</name>
</gene>
<accession>A0A7R9G8Q5</accession>
<organism evidence="1">
    <name type="scientific">Timema shepardi</name>
    <name type="common">Walking stick</name>
    <dbReference type="NCBI Taxonomy" id="629360"/>
    <lineage>
        <taxon>Eukaryota</taxon>
        <taxon>Metazoa</taxon>
        <taxon>Ecdysozoa</taxon>
        <taxon>Arthropoda</taxon>
        <taxon>Hexapoda</taxon>
        <taxon>Insecta</taxon>
        <taxon>Pterygota</taxon>
        <taxon>Neoptera</taxon>
        <taxon>Polyneoptera</taxon>
        <taxon>Phasmatodea</taxon>
        <taxon>Timematodea</taxon>
        <taxon>Timematoidea</taxon>
        <taxon>Timematidae</taxon>
        <taxon>Timema</taxon>
    </lineage>
</organism>
<proteinExistence type="predicted"/>
<protein>
    <submittedName>
        <fullName evidence="1">Uncharacterized protein</fullName>
    </submittedName>
</protein>
<evidence type="ECO:0000313" key="1">
    <source>
        <dbReference type="EMBL" id="CAD7269645.1"/>
    </source>
</evidence>
<name>A0A7R9G8Q5_TIMSH</name>
<dbReference type="EMBL" id="OC030745">
    <property type="protein sequence ID" value="CAD7269645.1"/>
    <property type="molecule type" value="Genomic_DNA"/>
</dbReference>
<sequence>MNYDCVIIIIIQVFQMFYICLRETRVNINVLSLYEHWFMNILLCKNSYQNNHTPFHDKMLKRLVVIKQASLLYPVIWSSPPVS</sequence>
<reference evidence="1" key="1">
    <citation type="submission" date="2020-11" db="EMBL/GenBank/DDBJ databases">
        <authorList>
            <person name="Tran Van P."/>
        </authorList>
    </citation>
    <scope>NUCLEOTIDE SEQUENCE</scope>
</reference>
<dbReference type="AlphaFoldDB" id="A0A7R9G8Q5"/>